<dbReference type="InterPro" id="IPR036709">
    <property type="entry name" value="Autotransporte_beta_dom_sf"/>
</dbReference>
<proteinExistence type="predicted"/>
<dbReference type="RefSeq" id="WP_126604088.1">
    <property type="nucleotide sequence ID" value="NZ_AP018795.1"/>
</dbReference>
<dbReference type="Proteomes" id="UP000280188">
    <property type="component" value="Chromosome"/>
</dbReference>
<organism evidence="1 2">
    <name type="scientific">Acidithiobacillus ferridurans</name>
    <dbReference type="NCBI Taxonomy" id="1232575"/>
    <lineage>
        <taxon>Bacteria</taxon>
        <taxon>Pseudomonadati</taxon>
        <taxon>Pseudomonadota</taxon>
        <taxon>Acidithiobacillia</taxon>
        <taxon>Acidithiobacillales</taxon>
        <taxon>Acidithiobacillaceae</taxon>
        <taxon>Acidithiobacillus</taxon>
    </lineage>
</organism>
<dbReference type="KEGG" id="afj:AFERRID_00300"/>
<evidence type="ECO:0000313" key="2">
    <source>
        <dbReference type="Proteomes" id="UP000280188"/>
    </source>
</evidence>
<evidence type="ECO:0000313" key="1">
    <source>
        <dbReference type="EMBL" id="BBF63812.1"/>
    </source>
</evidence>
<dbReference type="SUPFAM" id="SSF103515">
    <property type="entry name" value="Autotransporter"/>
    <property type="match status" value="1"/>
</dbReference>
<accession>A0A2Z6IE52</accession>
<protein>
    <submittedName>
        <fullName evidence="1">Uncharacterized protein</fullName>
    </submittedName>
</protein>
<dbReference type="EMBL" id="AP018795">
    <property type="protein sequence ID" value="BBF63812.1"/>
    <property type="molecule type" value="Genomic_DNA"/>
</dbReference>
<name>A0A2Z6IE52_ACIFI</name>
<gene>
    <name evidence="1" type="ORF">AFERRID_00300</name>
</gene>
<dbReference type="AlphaFoldDB" id="A0A2Z6IE52"/>
<keyword evidence="2" id="KW-1185">Reference proteome</keyword>
<reference evidence="1 2" key="1">
    <citation type="journal article" date="2018" name="Microbiol. Resour. Announc.">
        <title>Complete Genome Sequence of Acidithiobacillus ferridurans JCM 18981.</title>
        <authorList>
            <person name="Miyauchi T."/>
            <person name="Kouzuma A."/>
            <person name="Abe T."/>
            <person name="Watanabe K."/>
        </authorList>
    </citation>
    <scope>NUCLEOTIDE SEQUENCE [LARGE SCALE GENOMIC DNA]</scope>
    <source>
        <strain evidence="2">ATCC 33020 / DSM 29468 / JCM 18981 / 11Fe</strain>
    </source>
</reference>
<sequence length="209" mass="21816">MKKHFVIATLALASMSLSGLAVAADYSAQVGFENYGIHVGGVGSSVPGGFLHTHERFGNLDFGQRVFGGAGASIDGSVLTGSMNAGYLIHPEQHLTIKPEIGVGYIGIHPQGSHMDTGYAYGGAKVSYQVFPSIGLDARGVFGRDFGTAVSNMHTLGGLYYSGSIGADAKVGPGFATISYQYQSMPFGGGIASLNLSTDQYRIGYRISF</sequence>